<name>A0A1G4TR71_9BACL</name>
<reference evidence="2" key="1">
    <citation type="submission" date="2016-10" db="EMBL/GenBank/DDBJ databases">
        <authorList>
            <person name="Varghese N."/>
            <person name="Submissions S."/>
        </authorList>
    </citation>
    <scope>NUCLEOTIDE SEQUENCE [LARGE SCALE GENOMIC DNA]</scope>
    <source>
        <strain evidence="2">CGMCC 1.8946</strain>
    </source>
</reference>
<sequence>MYSVDNEDIVLPNENMPQSSIGAPIPIVLSDENRTVVAYYTQEDEIDNENMNEPIAIITFNRCHATILGPPNDEAFSGHPLFKKGLRST</sequence>
<dbReference type="Proteomes" id="UP000198601">
    <property type="component" value="Unassembled WGS sequence"/>
</dbReference>
<proteinExistence type="predicted"/>
<evidence type="ECO:0000313" key="2">
    <source>
        <dbReference type="Proteomes" id="UP000198601"/>
    </source>
</evidence>
<gene>
    <name evidence="1" type="ORF">SAMN04487970_10633</name>
</gene>
<keyword evidence="2" id="KW-1185">Reference proteome</keyword>
<dbReference type="OrthoDB" id="8079725at2"/>
<dbReference type="RefSeq" id="WP_090676558.1">
    <property type="nucleotide sequence ID" value="NZ_FMTT01000063.1"/>
</dbReference>
<organism evidence="1 2">
    <name type="scientific">Paenibacillus tianmuensis</name>
    <dbReference type="NCBI Taxonomy" id="624147"/>
    <lineage>
        <taxon>Bacteria</taxon>
        <taxon>Bacillati</taxon>
        <taxon>Bacillota</taxon>
        <taxon>Bacilli</taxon>
        <taxon>Bacillales</taxon>
        <taxon>Paenibacillaceae</taxon>
        <taxon>Paenibacillus</taxon>
    </lineage>
</organism>
<dbReference type="EMBL" id="FMTT01000063">
    <property type="protein sequence ID" value="SCW83841.1"/>
    <property type="molecule type" value="Genomic_DNA"/>
</dbReference>
<evidence type="ECO:0000313" key="1">
    <source>
        <dbReference type="EMBL" id="SCW83841.1"/>
    </source>
</evidence>
<accession>A0A1G4TR71</accession>
<dbReference type="AlphaFoldDB" id="A0A1G4TR71"/>
<protein>
    <submittedName>
        <fullName evidence="1">Uncharacterized protein</fullName>
    </submittedName>
</protein>